<proteinExistence type="predicted"/>
<protein>
    <submittedName>
        <fullName evidence="1">Uncharacterized protein</fullName>
    </submittedName>
</protein>
<evidence type="ECO:0000313" key="2">
    <source>
        <dbReference type="Proteomes" id="UP001589710"/>
    </source>
</evidence>
<sequence length="52" mass="6004">MPRALLVTNGKFTVECIKWAQGEKRLILVTRVRLERWAIDGLPRHEALCLSD</sequence>
<organism evidence="1 2">
    <name type="scientific">Streptomyces yanii</name>
    <dbReference type="NCBI Taxonomy" id="78510"/>
    <lineage>
        <taxon>Bacteria</taxon>
        <taxon>Bacillati</taxon>
        <taxon>Actinomycetota</taxon>
        <taxon>Actinomycetes</taxon>
        <taxon>Kitasatosporales</taxon>
        <taxon>Streptomycetaceae</taxon>
        <taxon>Streptomyces</taxon>
    </lineage>
</organism>
<reference evidence="1 2" key="1">
    <citation type="submission" date="2024-09" db="EMBL/GenBank/DDBJ databases">
        <authorList>
            <person name="Sun Q."/>
            <person name="Mori K."/>
        </authorList>
    </citation>
    <scope>NUCLEOTIDE SEQUENCE [LARGE SCALE GENOMIC DNA]</scope>
    <source>
        <strain evidence="1 2">JCM 3331</strain>
    </source>
</reference>
<dbReference type="Proteomes" id="UP001589710">
    <property type="component" value="Unassembled WGS sequence"/>
</dbReference>
<comment type="caution">
    <text evidence="1">The sequence shown here is derived from an EMBL/GenBank/DDBJ whole genome shotgun (WGS) entry which is preliminary data.</text>
</comment>
<dbReference type="EMBL" id="JBHMCG010000151">
    <property type="protein sequence ID" value="MFB9577681.1"/>
    <property type="molecule type" value="Genomic_DNA"/>
</dbReference>
<keyword evidence="2" id="KW-1185">Reference proteome</keyword>
<evidence type="ECO:0000313" key="1">
    <source>
        <dbReference type="EMBL" id="MFB9577681.1"/>
    </source>
</evidence>
<dbReference type="RefSeq" id="WP_345519776.1">
    <property type="nucleotide sequence ID" value="NZ_BAAAXD010000055.1"/>
</dbReference>
<gene>
    <name evidence="1" type="ORF">ACFFTL_36740</name>
</gene>
<name>A0ABV5RKT0_9ACTN</name>
<accession>A0ABV5RKT0</accession>